<dbReference type="OrthoDB" id="9807535at2"/>
<name>A0A3E1K6J5_9GAMM</name>
<dbReference type="AlphaFoldDB" id="A0A3E1K6J5"/>
<dbReference type="Proteomes" id="UP000260351">
    <property type="component" value="Unassembled WGS sequence"/>
</dbReference>
<dbReference type="InterPro" id="IPR011008">
    <property type="entry name" value="Dimeric_a/b-barrel"/>
</dbReference>
<accession>A0A3E1K6J5</accession>
<evidence type="ECO:0000313" key="3">
    <source>
        <dbReference type="EMBL" id="RFF29656.1"/>
    </source>
</evidence>
<comment type="similarity">
    <text evidence="1">Belongs to the YciI family.</text>
</comment>
<dbReference type="Pfam" id="PF03795">
    <property type="entry name" value="YCII"/>
    <property type="match status" value="1"/>
</dbReference>
<dbReference type="EMBL" id="QUZK01000042">
    <property type="protein sequence ID" value="RFF29656.1"/>
    <property type="molecule type" value="Genomic_DNA"/>
</dbReference>
<dbReference type="InterPro" id="IPR005545">
    <property type="entry name" value="YCII"/>
</dbReference>
<evidence type="ECO:0000256" key="1">
    <source>
        <dbReference type="ARBA" id="ARBA00007689"/>
    </source>
</evidence>
<keyword evidence="4" id="KW-1185">Reference proteome</keyword>
<organism evidence="3 4">
    <name type="scientific">Wenzhouxiangella sediminis</name>
    <dbReference type="NCBI Taxonomy" id="1792836"/>
    <lineage>
        <taxon>Bacteria</taxon>
        <taxon>Pseudomonadati</taxon>
        <taxon>Pseudomonadota</taxon>
        <taxon>Gammaproteobacteria</taxon>
        <taxon>Chromatiales</taxon>
        <taxon>Wenzhouxiangellaceae</taxon>
        <taxon>Wenzhouxiangella</taxon>
    </lineage>
</organism>
<dbReference type="RefSeq" id="WP_116651239.1">
    <property type="nucleotide sequence ID" value="NZ_QUZK01000042.1"/>
</dbReference>
<dbReference type="PANTHER" id="PTHR35174:SF3">
    <property type="entry name" value="BLL7171 PROTEIN"/>
    <property type="match status" value="1"/>
</dbReference>
<dbReference type="PANTHER" id="PTHR35174">
    <property type="entry name" value="BLL7171 PROTEIN-RELATED"/>
    <property type="match status" value="1"/>
</dbReference>
<protein>
    <submittedName>
        <fullName evidence="3">YciI family protein</fullName>
    </submittedName>
</protein>
<feature type="domain" description="YCII-related" evidence="2">
    <location>
        <begin position="1"/>
        <end position="111"/>
    </location>
</feature>
<comment type="caution">
    <text evidence="3">The sequence shown here is derived from an EMBL/GenBank/DDBJ whole genome shotgun (WGS) entry which is preliminary data.</text>
</comment>
<proteinExistence type="inferred from homology"/>
<dbReference type="Gene3D" id="3.30.70.1060">
    <property type="entry name" value="Dimeric alpha+beta barrel"/>
    <property type="match status" value="1"/>
</dbReference>
<gene>
    <name evidence="3" type="ORF">DZC52_11195</name>
</gene>
<evidence type="ECO:0000313" key="4">
    <source>
        <dbReference type="Proteomes" id="UP000260351"/>
    </source>
</evidence>
<dbReference type="SUPFAM" id="SSF54909">
    <property type="entry name" value="Dimeric alpha+beta barrel"/>
    <property type="match status" value="1"/>
</dbReference>
<evidence type="ECO:0000259" key="2">
    <source>
        <dbReference type="Pfam" id="PF03795"/>
    </source>
</evidence>
<reference evidence="3 4" key="1">
    <citation type="submission" date="2018-08" db="EMBL/GenBank/DDBJ databases">
        <title>Wenzhouxiangella salilacus sp. nov., a novel bacterium isolated from a saline lake in Xinjiang Province, China.</title>
        <authorList>
            <person name="Han S."/>
        </authorList>
    </citation>
    <scope>NUCLEOTIDE SEQUENCE [LARGE SCALE GENOMIC DNA]</scope>
    <source>
        <strain evidence="3 4">XDB06</strain>
    </source>
</reference>
<sequence length="117" mass="12722">MKYALLIYGEESTWAEMSEADMRRVYAEHEAFGKALTEAGALCGGSELAPSDQATTVRFANGKHSLSDGPFAETREQLGGFYLIDVADLDEALEWARRMPAMTSGAVEIRPLGMGET</sequence>